<evidence type="ECO:0000256" key="1">
    <source>
        <dbReference type="SAM" id="MobiDB-lite"/>
    </source>
</evidence>
<name>A0ABR3N2P7_9TELE</name>
<gene>
    <name evidence="2" type="ORF">QQF64_030108</name>
</gene>
<feature type="region of interest" description="Disordered" evidence="1">
    <location>
        <begin position="67"/>
        <end position="88"/>
    </location>
</feature>
<accession>A0ABR3N2P7</accession>
<feature type="compositionally biased region" description="Polar residues" evidence="1">
    <location>
        <begin position="1"/>
        <end position="13"/>
    </location>
</feature>
<feature type="region of interest" description="Disordered" evidence="1">
    <location>
        <begin position="1"/>
        <end position="54"/>
    </location>
</feature>
<evidence type="ECO:0000313" key="2">
    <source>
        <dbReference type="EMBL" id="KAL1271092.1"/>
    </source>
</evidence>
<dbReference type="EMBL" id="JAYMGO010000007">
    <property type="protein sequence ID" value="KAL1271092.1"/>
    <property type="molecule type" value="Genomic_DNA"/>
</dbReference>
<proteinExistence type="predicted"/>
<evidence type="ECO:0000313" key="3">
    <source>
        <dbReference type="Proteomes" id="UP001558613"/>
    </source>
</evidence>
<organism evidence="2 3">
    <name type="scientific">Cirrhinus molitorella</name>
    <name type="common">mud carp</name>
    <dbReference type="NCBI Taxonomy" id="172907"/>
    <lineage>
        <taxon>Eukaryota</taxon>
        <taxon>Metazoa</taxon>
        <taxon>Chordata</taxon>
        <taxon>Craniata</taxon>
        <taxon>Vertebrata</taxon>
        <taxon>Euteleostomi</taxon>
        <taxon>Actinopterygii</taxon>
        <taxon>Neopterygii</taxon>
        <taxon>Teleostei</taxon>
        <taxon>Ostariophysi</taxon>
        <taxon>Cypriniformes</taxon>
        <taxon>Cyprinidae</taxon>
        <taxon>Labeoninae</taxon>
        <taxon>Labeonini</taxon>
        <taxon>Cirrhinus</taxon>
    </lineage>
</organism>
<sequence length="124" mass="14436">MHYGTISLTSNTRDTCRGKEVMERKKSAERKRERNQPVLSPRGQQRLTGKPIEHVRNEMLKEVREELEHEKMRDRGGDVRKKEKSTPDALDDRLLECNPINGVSLSKTACKRMGDCLQGWEIFR</sequence>
<keyword evidence="3" id="KW-1185">Reference proteome</keyword>
<dbReference type="Proteomes" id="UP001558613">
    <property type="component" value="Unassembled WGS sequence"/>
</dbReference>
<reference evidence="2 3" key="1">
    <citation type="submission" date="2023-09" db="EMBL/GenBank/DDBJ databases">
        <authorList>
            <person name="Wang M."/>
        </authorList>
    </citation>
    <scope>NUCLEOTIDE SEQUENCE [LARGE SCALE GENOMIC DNA]</scope>
    <source>
        <strain evidence="2">GT-2023</strain>
        <tissue evidence="2">Liver</tissue>
    </source>
</reference>
<protein>
    <submittedName>
        <fullName evidence="2">Uncharacterized protein</fullName>
    </submittedName>
</protein>
<comment type="caution">
    <text evidence="2">The sequence shown here is derived from an EMBL/GenBank/DDBJ whole genome shotgun (WGS) entry which is preliminary data.</text>
</comment>
<feature type="compositionally biased region" description="Basic and acidic residues" evidence="1">
    <location>
        <begin position="14"/>
        <end position="35"/>
    </location>
</feature>